<keyword evidence="3" id="KW-1185">Reference proteome</keyword>
<evidence type="ECO:0000256" key="1">
    <source>
        <dbReference type="SAM" id="MobiDB-lite"/>
    </source>
</evidence>
<gene>
    <name evidence="2" type="ORF">ACFQ4Y_14750</name>
</gene>
<dbReference type="Proteomes" id="UP001597282">
    <property type="component" value="Unassembled WGS sequence"/>
</dbReference>
<accession>A0ABW4CF08</accession>
<dbReference type="RefSeq" id="WP_380166811.1">
    <property type="nucleotide sequence ID" value="NZ_JBHTNU010000018.1"/>
</dbReference>
<evidence type="ECO:0000313" key="2">
    <source>
        <dbReference type="EMBL" id="MFD1428165.1"/>
    </source>
</evidence>
<protein>
    <submittedName>
        <fullName evidence="2">Uncharacterized protein</fullName>
    </submittedName>
</protein>
<comment type="caution">
    <text evidence="2">The sequence shown here is derived from an EMBL/GenBank/DDBJ whole genome shotgun (WGS) entry which is preliminary data.</text>
</comment>
<sequence>MDICIKTYSLHVTTVTNRGSVNIGNTMNIQYSDRNRRSLSPPPPEAIPPEQGPTGPPVTPPEIPPQREIPGQNPIPPIPPPIEPGVREQKDAGDTLEGGFYSIPTPAHSPLCIPSIPRWVRRL</sequence>
<proteinExistence type="predicted"/>
<evidence type="ECO:0000313" key="3">
    <source>
        <dbReference type="Proteomes" id="UP001597282"/>
    </source>
</evidence>
<feature type="compositionally biased region" description="Pro residues" evidence="1">
    <location>
        <begin position="40"/>
        <end position="64"/>
    </location>
</feature>
<name>A0ABW4CF08_9BACL</name>
<feature type="compositionally biased region" description="Pro residues" evidence="1">
    <location>
        <begin position="73"/>
        <end position="83"/>
    </location>
</feature>
<organism evidence="2 3">
    <name type="scientific">Kroppenstedtia sanguinis</name>
    <dbReference type="NCBI Taxonomy" id="1380684"/>
    <lineage>
        <taxon>Bacteria</taxon>
        <taxon>Bacillati</taxon>
        <taxon>Bacillota</taxon>
        <taxon>Bacilli</taxon>
        <taxon>Bacillales</taxon>
        <taxon>Thermoactinomycetaceae</taxon>
        <taxon>Kroppenstedtia</taxon>
    </lineage>
</organism>
<feature type="region of interest" description="Disordered" evidence="1">
    <location>
        <begin position="19"/>
        <end position="110"/>
    </location>
</feature>
<feature type="compositionally biased region" description="Polar residues" evidence="1">
    <location>
        <begin position="19"/>
        <end position="32"/>
    </location>
</feature>
<reference evidence="3" key="1">
    <citation type="journal article" date="2019" name="Int. J. Syst. Evol. Microbiol.">
        <title>The Global Catalogue of Microorganisms (GCM) 10K type strain sequencing project: providing services to taxonomists for standard genome sequencing and annotation.</title>
        <authorList>
            <consortium name="The Broad Institute Genomics Platform"/>
            <consortium name="The Broad Institute Genome Sequencing Center for Infectious Disease"/>
            <person name="Wu L."/>
            <person name="Ma J."/>
        </authorList>
    </citation>
    <scope>NUCLEOTIDE SEQUENCE [LARGE SCALE GENOMIC DNA]</scope>
    <source>
        <strain evidence="3">S1</strain>
    </source>
</reference>
<dbReference type="EMBL" id="JBHTNU010000018">
    <property type="protein sequence ID" value="MFD1428165.1"/>
    <property type="molecule type" value="Genomic_DNA"/>
</dbReference>